<keyword evidence="1" id="KW-0812">Transmembrane</keyword>
<sequence length="183" mass="21879">MFWYLGTSYYVFYFHYNIFCSLLLTWFKDCVGVFIIIILVLGCLLLVLYPLLFSFSHLYFTNPTCCLRFLMFGFLLYLIPSLIASSKSVIVYGGISFLFVQFFLSMRGYSIFFYLPNLPSYLAILFLFYCIQQIIFHSFFFFSFLSFSLDFLFVFFRTLFPLFYPPSSTLVIFLFRFLFSFFS</sequence>
<protein>
    <submittedName>
        <fullName evidence="2">Uncharacterized protein</fullName>
    </submittedName>
</protein>
<dbReference type="EMBL" id="HBUF01076463">
    <property type="protein sequence ID" value="CAG6631293.1"/>
    <property type="molecule type" value="Transcribed_RNA"/>
</dbReference>
<feature type="transmembrane region" description="Helical" evidence="1">
    <location>
        <begin position="7"/>
        <end position="27"/>
    </location>
</feature>
<evidence type="ECO:0000256" key="1">
    <source>
        <dbReference type="SAM" id="Phobius"/>
    </source>
</evidence>
<proteinExistence type="predicted"/>
<feature type="transmembrane region" description="Helical" evidence="1">
    <location>
        <begin position="121"/>
        <end position="142"/>
    </location>
</feature>
<evidence type="ECO:0000313" key="2">
    <source>
        <dbReference type="EMBL" id="CAG6631293.1"/>
    </source>
</evidence>
<reference evidence="2" key="1">
    <citation type="submission" date="2021-05" db="EMBL/GenBank/DDBJ databases">
        <authorList>
            <person name="Alioto T."/>
            <person name="Alioto T."/>
            <person name="Gomez Garrido J."/>
        </authorList>
    </citation>
    <scope>NUCLEOTIDE SEQUENCE</scope>
</reference>
<feature type="transmembrane region" description="Helical" evidence="1">
    <location>
        <begin position="65"/>
        <end position="83"/>
    </location>
</feature>
<accession>A0A8D8VQX4</accession>
<keyword evidence="1" id="KW-1133">Transmembrane helix</keyword>
<feature type="transmembrane region" description="Helical" evidence="1">
    <location>
        <begin position="33"/>
        <end position="53"/>
    </location>
</feature>
<organism evidence="2">
    <name type="scientific">Cacopsylla melanoneura</name>
    <dbReference type="NCBI Taxonomy" id="428564"/>
    <lineage>
        <taxon>Eukaryota</taxon>
        <taxon>Metazoa</taxon>
        <taxon>Ecdysozoa</taxon>
        <taxon>Arthropoda</taxon>
        <taxon>Hexapoda</taxon>
        <taxon>Insecta</taxon>
        <taxon>Pterygota</taxon>
        <taxon>Neoptera</taxon>
        <taxon>Paraneoptera</taxon>
        <taxon>Hemiptera</taxon>
        <taxon>Sternorrhyncha</taxon>
        <taxon>Psylloidea</taxon>
        <taxon>Psyllidae</taxon>
        <taxon>Psyllinae</taxon>
        <taxon>Cacopsylla</taxon>
    </lineage>
</organism>
<name>A0A8D8VQX4_9HEMI</name>
<dbReference type="AlphaFoldDB" id="A0A8D8VQX4"/>
<keyword evidence="1" id="KW-0472">Membrane</keyword>
<feature type="transmembrane region" description="Helical" evidence="1">
    <location>
        <begin position="89"/>
        <end position="109"/>
    </location>
</feature>
<feature type="transmembrane region" description="Helical" evidence="1">
    <location>
        <begin position="162"/>
        <end position="182"/>
    </location>
</feature>